<dbReference type="PANTHER" id="PTHR35272:SF3">
    <property type="entry name" value="THIOL:DISULFIDE INTERCHANGE PROTEIN DSBC"/>
    <property type="match status" value="1"/>
</dbReference>
<dbReference type="Pfam" id="PF10411">
    <property type="entry name" value="DsbC_N"/>
    <property type="match status" value="1"/>
</dbReference>
<dbReference type="InterPro" id="IPR009094">
    <property type="entry name" value="DiS-bond_isomerase_DsbC/G_N_sf"/>
</dbReference>
<keyword evidence="5" id="KW-1015">Disulfide bond</keyword>
<sequence length="249" mass="26811">MTLRKFAAIVAAASALIAGGAQAGEPVDKSVADKLRAAMEVQSTGLKIESVSTSELPGMYEVQFANGPLVYATAKGDYFVVGDLFTVSPQGYVNLAEKRRDGMRLERLAKVSTDDMIIFAPEGEARTHITVFTDVTCFYCQKLHKEVPELNKRGVEVRYLAYPRAGLGSPGFRQLASAWCADDPQDTLTKLKNREAVPDNVCSGNPIAAEYALGQELGVRGTPAIITESGQMIPGYQSADELMVTLGLK</sequence>
<evidence type="ECO:0000313" key="10">
    <source>
        <dbReference type="EMBL" id="TXS91667.1"/>
    </source>
</evidence>
<dbReference type="AlphaFoldDB" id="A0A5C8ZW31"/>
<keyword evidence="11" id="KW-1185">Reference proteome</keyword>
<keyword evidence="4 7" id="KW-0574">Periplasm</keyword>
<dbReference type="OrthoDB" id="12976at2"/>
<comment type="similarity">
    <text evidence="2 7">Belongs to the thioredoxin family. DsbC subfamily.</text>
</comment>
<accession>A0A5C8ZW31</accession>
<dbReference type="Proteomes" id="UP000321933">
    <property type="component" value="Unassembled WGS sequence"/>
</dbReference>
<proteinExistence type="inferred from homology"/>
<comment type="function">
    <text evidence="7">Required for disulfide bond formation in some periplasmic proteins. Acts by transferring its disulfide bond to other proteins and is reduced in the process.</text>
</comment>
<evidence type="ECO:0000259" key="8">
    <source>
        <dbReference type="Pfam" id="PF10411"/>
    </source>
</evidence>
<dbReference type="InterPro" id="IPR036249">
    <property type="entry name" value="Thioredoxin-like_sf"/>
</dbReference>
<keyword evidence="3 7" id="KW-0732">Signal</keyword>
<dbReference type="CDD" id="cd03020">
    <property type="entry name" value="DsbA_DsbC_DsbG"/>
    <property type="match status" value="1"/>
</dbReference>
<feature type="chain" id="PRO_5023159455" description="Thiol:disulfide interchange protein" evidence="7">
    <location>
        <begin position="24"/>
        <end position="249"/>
    </location>
</feature>
<dbReference type="PANTHER" id="PTHR35272">
    <property type="entry name" value="THIOL:DISULFIDE INTERCHANGE PROTEIN DSBC-RELATED"/>
    <property type="match status" value="1"/>
</dbReference>
<protein>
    <recommendedName>
        <fullName evidence="7">Thiol:disulfide interchange protein</fullName>
    </recommendedName>
</protein>
<dbReference type="RefSeq" id="WP_148064316.1">
    <property type="nucleotide sequence ID" value="NZ_VRYZ01000004.1"/>
</dbReference>
<evidence type="ECO:0000256" key="6">
    <source>
        <dbReference type="ARBA" id="ARBA00023284"/>
    </source>
</evidence>
<evidence type="ECO:0000256" key="7">
    <source>
        <dbReference type="RuleBase" id="RU364038"/>
    </source>
</evidence>
<evidence type="ECO:0000313" key="11">
    <source>
        <dbReference type="Proteomes" id="UP000321933"/>
    </source>
</evidence>
<feature type="domain" description="Disulphide bond isomerase DsbC/G N-terminal" evidence="8">
    <location>
        <begin position="32"/>
        <end position="95"/>
    </location>
</feature>
<dbReference type="GO" id="GO:0042597">
    <property type="term" value="C:periplasmic space"/>
    <property type="evidence" value="ECO:0007669"/>
    <property type="project" value="UniProtKB-SubCell"/>
</dbReference>
<evidence type="ECO:0000256" key="5">
    <source>
        <dbReference type="ARBA" id="ARBA00023157"/>
    </source>
</evidence>
<dbReference type="Gene3D" id="3.40.30.10">
    <property type="entry name" value="Glutaredoxin"/>
    <property type="match status" value="1"/>
</dbReference>
<gene>
    <name evidence="10" type="ORF">FVW59_10935</name>
</gene>
<dbReference type="EMBL" id="VRYZ01000004">
    <property type="protein sequence ID" value="TXS91667.1"/>
    <property type="molecule type" value="Genomic_DNA"/>
</dbReference>
<dbReference type="InterPro" id="IPR033954">
    <property type="entry name" value="DiS-bond_Isoase_DsbC/G"/>
</dbReference>
<feature type="domain" description="Thioredoxin-like fold" evidence="9">
    <location>
        <begin position="123"/>
        <end position="242"/>
    </location>
</feature>
<comment type="caution">
    <text evidence="10">The sequence shown here is derived from an EMBL/GenBank/DDBJ whole genome shotgun (WGS) entry which is preliminary data.</text>
</comment>
<evidence type="ECO:0000256" key="1">
    <source>
        <dbReference type="ARBA" id="ARBA00004418"/>
    </source>
</evidence>
<name>A0A5C8ZW31_9GAMM</name>
<dbReference type="Pfam" id="PF13098">
    <property type="entry name" value="Thioredoxin_2"/>
    <property type="match status" value="1"/>
</dbReference>
<dbReference type="InterPro" id="IPR018950">
    <property type="entry name" value="DiS-bond_isomerase_DsbC/G_N"/>
</dbReference>
<dbReference type="SUPFAM" id="SSF54423">
    <property type="entry name" value="DsbC/DsbG N-terminal domain-like"/>
    <property type="match status" value="1"/>
</dbReference>
<keyword evidence="6 7" id="KW-0676">Redox-active center</keyword>
<evidence type="ECO:0000256" key="3">
    <source>
        <dbReference type="ARBA" id="ARBA00022729"/>
    </source>
</evidence>
<comment type="subcellular location">
    <subcellularLocation>
        <location evidence="1 7">Periplasm</location>
    </subcellularLocation>
</comment>
<dbReference type="SUPFAM" id="SSF52833">
    <property type="entry name" value="Thioredoxin-like"/>
    <property type="match status" value="1"/>
</dbReference>
<feature type="signal peptide" evidence="7">
    <location>
        <begin position="1"/>
        <end position="23"/>
    </location>
</feature>
<evidence type="ECO:0000259" key="9">
    <source>
        <dbReference type="Pfam" id="PF13098"/>
    </source>
</evidence>
<organism evidence="10 11">
    <name type="scientific">Parahaliea aestuarii</name>
    <dbReference type="NCBI Taxonomy" id="1852021"/>
    <lineage>
        <taxon>Bacteria</taxon>
        <taxon>Pseudomonadati</taxon>
        <taxon>Pseudomonadota</taxon>
        <taxon>Gammaproteobacteria</taxon>
        <taxon>Cellvibrionales</taxon>
        <taxon>Halieaceae</taxon>
        <taxon>Parahaliea</taxon>
    </lineage>
</organism>
<evidence type="ECO:0000256" key="4">
    <source>
        <dbReference type="ARBA" id="ARBA00022764"/>
    </source>
</evidence>
<dbReference type="InterPro" id="IPR051470">
    <property type="entry name" value="Thiol:disulfide_interchange"/>
</dbReference>
<dbReference type="Gene3D" id="3.10.450.70">
    <property type="entry name" value="Disulphide bond isomerase, DsbC/G, N-terminal"/>
    <property type="match status" value="1"/>
</dbReference>
<evidence type="ECO:0000256" key="2">
    <source>
        <dbReference type="ARBA" id="ARBA00009813"/>
    </source>
</evidence>
<dbReference type="InterPro" id="IPR012336">
    <property type="entry name" value="Thioredoxin-like_fold"/>
</dbReference>
<reference evidence="10 11" key="1">
    <citation type="submission" date="2019-08" db="EMBL/GenBank/DDBJ databases">
        <title>Parahaliea maris sp. nov., isolated from the surface seawater.</title>
        <authorList>
            <person name="Liu Y."/>
        </authorList>
    </citation>
    <scope>NUCLEOTIDE SEQUENCE [LARGE SCALE GENOMIC DNA]</scope>
    <source>
        <strain evidence="10 11">S2-26</strain>
    </source>
</reference>